<sequence>MKRCSLIWSMVGMISLMILAPMAAYGEVQSIPALSQSLLENFMLKSELTVPVAYYKEKDVPLPKDHQVAVKIAQKLAQKLNIQVKPDINDAKFREVVYMAALNLEHLTPYQQKTMVAYAKYVDVYENKWKNQRIRELEKKWRLGTITPDEEEELQGLLPIPDSPKLAVPKSYSPKGKIQSPDVIANNGYHRFMAREYAYKWWNKRNNEEYGYYSRANGGCYDCWADCTNFASQIVKVGGIKQVRSGSTVWYYSDQKPSISWGVANGFFRHFKTRAELANKAEELEIGDIINVDFDGDKDIEHSAAITKKDNMGIYVTYHSNDTKDRTIADWLMLFNVYGWKMGSVKN</sequence>
<dbReference type="AlphaFoldDB" id="A0A1I3T1Y5"/>
<proteinExistence type="predicted"/>
<dbReference type="Proteomes" id="UP000199545">
    <property type="component" value="Unassembled WGS sequence"/>
</dbReference>
<evidence type="ECO:0000313" key="2">
    <source>
        <dbReference type="EMBL" id="SFJ64690.1"/>
    </source>
</evidence>
<keyword evidence="3" id="KW-1185">Reference proteome</keyword>
<organism evidence="2 3">
    <name type="scientific">Thermoflavimicrobium dichotomicum</name>
    <dbReference type="NCBI Taxonomy" id="46223"/>
    <lineage>
        <taxon>Bacteria</taxon>
        <taxon>Bacillati</taxon>
        <taxon>Bacillota</taxon>
        <taxon>Bacilli</taxon>
        <taxon>Bacillales</taxon>
        <taxon>Thermoactinomycetaceae</taxon>
        <taxon>Thermoflavimicrobium</taxon>
    </lineage>
</organism>
<dbReference type="Pfam" id="PF12671">
    <property type="entry name" value="Amidase_6"/>
    <property type="match status" value="1"/>
</dbReference>
<dbReference type="RefSeq" id="WP_139203330.1">
    <property type="nucleotide sequence ID" value="NZ_FORR01000015.1"/>
</dbReference>
<evidence type="ECO:0000259" key="1">
    <source>
        <dbReference type="Pfam" id="PF12671"/>
    </source>
</evidence>
<gene>
    <name evidence="2" type="ORF">SAMN05421852_11528</name>
</gene>
<dbReference type="PANTHER" id="PTHR40032">
    <property type="entry name" value="EXPORTED PROTEIN-RELATED"/>
    <property type="match status" value="1"/>
</dbReference>
<dbReference type="InterPro" id="IPR024301">
    <property type="entry name" value="Amidase_6"/>
</dbReference>
<dbReference type="STRING" id="46223.SAMN05421852_11528"/>
<name>A0A1I3T1Y5_9BACL</name>
<evidence type="ECO:0000313" key="3">
    <source>
        <dbReference type="Proteomes" id="UP000199545"/>
    </source>
</evidence>
<feature type="domain" description="Putative amidase" evidence="1">
    <location>
        <begin position="189"/>
        <end position="328"/>
    </location>
</feature>
<dbReference type="OrthoDB" id="9812429at2"/>
<dbReference type="EMBL" id="FORR01000015">
    <property type="protein sequence ID" value="SFJ64690.1"/>
    <property type="molecule type" value="Genomic_DNA"/>
</dbReference>
<protein>
    <submittedName>
        <fullName evidence="2">Putative amidase domain-containing protein</fullName>
    </submittedName>
</protein>
<dbReference type="PANTHER" id="PTHR40032:SF1">
    <property type="entry name" value="EXPORTED PROTEIN"/>
    <property type="match status" value="1"/>
</dbReference>
<accession>A0A1I3T1Y5</accession>
<reference evidence="2 3" key="1">
    <citation type="submission" date="2016-10" db="EMBL/GenBank/DDBJ databases">
        <authorList>
            <person name="de Groot N.N."/>
        </authorList>
    </citation>
    <scope>NUCLEOTIDE SEQUENCE [LARGE SCALE GENOMIC DNA]</scope>
    <source>
        <strain evidence="2 3">DSM 44778</strain>
    </source>
</reference>